<dbReference type="Proteomes" id="UP000187209">
    <property type="component" value="Unassembled WGS sequence"/>
</dbReference>
<evidence type="ECO:0000313" key="2">
    <source>
        <dbReference type="EMBL" id="OMJ73152.1"/>
    </source>
</evidence>
<dbReference type="AlphaFoldDB" id="A0A1R2B8P4"/>
<evidence type="ECO:0000313" key="3">
    <source>
        <dbReference type="Proteomes" id="UP000187209"/>
    </source>
</evidence>
<sequence>MDRLTLAENEQLNKENASLRKQFKTYLARGTFAEFDDFVAALSISEIQKERIDFLIKELKYVCDRKQNLIDEEKKTSALGQLENLDNLEVRLEIAKQKKRQLELDLESFERKKTRELSEIKSSAARQNASLLSNL</sequence>
<feature type="coiled-coil region" evidence="1">
    <location>
        <begin position="78"/>
        <end position="119"/>
    </location>
</feature>
<keyword evidence="1" id="KW-0175">Coiled coil</keyword>
<name>A0A1R2B8P4_9CILI</name>
<gene>
    <name evidence="2" type="ORF">SteCoe_28220</name>
</gene>
<dbReference type="EMBL" id="MPUH01000842">
    <property type="protein sequence ID" value="OMJ73152.1"/>
    <property type="molecule type" value="Genomic_DNA"/>
</dbReference>
<protein>
    <submittedName>
        <fullName evidence="2">Uncharacterized protein</fullName>
    </submittedName>
</protein>
<comment type="caution">
    <text evidence="2">The sequence shown here is derived from an EMBL/GenBank/DDBJ whole genome shotgun (WGS) entry which is preliminary data.</text>
</comment>
<accession>A0A1R2B8P4</accession>
<proteinExistence type="predicted"/>
<organism evidence="2 3">
    <name type="scientific">Stentor coeruleus</name>
    <dbReference type="NCBI Taxonomy" id="5963"/>
    <lineage>
        <taxon>Eukaryota</taxon>
        <taxon>Sar</taxon>
        <taxon>Alveolata</taxon>
        <taxon>Ciliophora</taxon>
        <taxon>Postciliodesmatophora</taxon>
        <taxon>Heterotrichea</taxon>
        <taxon>Heterotrichida</taxon>
        <taxon>Stentoridae</taxon>
        <taxon>Stentor</taxon>
    </lineage>
</organism>
<reference evidence="2 3" key="1">
    <citation type="submission" date="2016-11" db="EMBL/GenBank/DDBJ databases">
        <title>The macronuclear genome of Stentor coeruleus: a giant cell with tiny introns.</title>
        <authorList>
            <person name="Slabodnick M."/>
            <person name="Ruby J.G."/>
            <person name="Reiff S.B."/>
            <person name="Swart E.C."/>
            <person name="Gosai S."/>
            <person name="Prabakaran S."/>
            <person name="Witkowska E."/>
            <person name="Larue G.E."/>
            <person name="Fisher S."/>
            <person name="Freeman R.M."/>
            <person name="Gunawardena J."/>
            <person name="Chu W."/>
            <person name="Stover N.A."/>
            <person name="Gregory B.D."/>
            <person name="Nowacki M."/>
            <person name="Derisi J."/>
            <person name="Roy S.W."/>
            <person name="Marshall W.F."/>
            <person name="Sood P."/>
        </authorList>
    </citation>
    <scope>NUCLEOTIDE SEQUENCE [LARGE SCALE GENOMIC DNA]</scope>
    <source>
        <strain evidence="2">WM001</strain>
    </source>
</reference>
<evidence type="ECO:0000256" key="1">
    <source>
        <dbReference type="SAM" id="Coils"/>
    </source>
</evidence>
<keyword evidence="3" id="KW-1185">Reference proteome</keyword>
<dbReference type="OrthoDB" id="10533457at2759"/>